<feature type="transmembrane region" description="Helical" evidence="2">
    <location>
        <begin position="105"/>
        <end position="128"/>
    </location>
</feature>
<dbReference type="KEGG" id="vg:60322957"/>
<name>A0A1X9SHD7_9CAUD</name>
<feature type="region of interest" description="Disordered" evidence="1">
    <location>
        <begin position="280"/>
        <end position="302"/>
    </location>
</feature>
<keyword evidence="2" id="KW-0472">Membrane</keyword>
<dbReference type="RefSeq" id="YP_009951519.1">
    <property type="nucleotide sequence ID" value="NC_051602.1"/>
</dbReference>
<feature type="transmembrane region" description="Helical" evidence="2">
    <location>
        <begin position="6"/>
        <end position="23"/>
    </location>
</feature>
<sequence length="302" mass="34029">MLDVALVVARTITVLFMVSVVVYRRRTFGVPWESGITIQLALQCAGLWLCGPLASFLLGPPLHRLTGRYHFEDLLGAILYVIATAVIAANMFQRVARDDAEAQRLVGRVLWPVITLVPTFLAACYWCSDLVREYDGLLLLDVEPDLPLCVLWCTVYATCGAHMLLAAWSLQIIADDPEQRHIAREWQVALYCGVFACIAGTINSFMPTGTRWDDLSWIGQIGIGAVTAYICARSWYRQMRTAKMLLKYTRTKRRERRADTLEAHRRRIVRSAENIIDQALDQAHANRDDDDGPRPLQGSAYS</sequence>
<organism evidence="3 4">
    <name type="scientific">Mycobacterium phage Shandong1</name>
    <dbReference type="NCBI Taxonomy" id="1983447"/>
    <lineage>
        <taxon>Viruses</taxon>
        <taxon>Duplodnaviria</taxon>
        <taxon>Heunggongvirae</taxon>
        <taxon>Uroviricota</taxon>
        <taxon>Caudoviricetes</taxon>
        <taxon>Weiservirinae</taxon>
        <taxon>Unicornvirus</taxon>
        <taxon>Unicornvirus shandong1</taxon>
    </lineage>
</organism>
<evidence type="ECO:0000256" key="1">
    <source>
        <dbReference type="SAM" id="MobiDB-lite"/>
    </source>
</evidence>
<feature type="transmembrane region" description="Helical" evidence="2">
    <location>
        <begin position="35"/>
        <end position="54"/>
    </location>
</feature>
<feature type="transmembrane region" description="Helical" evidence="2">
    <location>
        <begin position="148"/>
        <end position="168"/>
    </location>
</feature>
<accession>A0A1X9SHD7</accession>
<evidence type="ECO:0000313" key="4">
    <source>
        <dbReference type="Proteomes" id="UP000226045"/>
    </source>
</evidence>
<dbReference type="Proteomes" id="UP000226045">
    <property type="component" value="Segment"/>
</dbReference>
<proteinExistence type="predicted"/>
<evidence type="ECO:0000313" key="3">
    <source>
        <dbReference type="EMBL" id="ARQ95486.1"/>
    </source>
</evidence>
<feature type="transmembrane region" description="Helical" evidence="2">
    <location>
        <begin position="188"/>
        <end position="205"/>
    </location>
</feature>
<dbReference type="GeneID" id="60322957"/>
<keyword evidence="2" id="KW-1133">Transmembrane helix</keyword>
<protein>
    <submittedName>
        <fullName evidence="3">Uncharacterized protein</fullName>
    </submittedName>
</protein>
<feature type="transmembrane region" description="Helical" evidence="2">
    <location>
        <begin position="217"/>
        <end position="236"/>
    </location>
</feature>
<dbReference type="EMBL" id="KY945355">
    <property type="protein sequence ID" value="ARQ95486.1"/>
    <property type="molecule type" value="Genomic_DNA"/>
</dbReference>
<reference evidence="3 4" key="1">
    <citation type="submission" date="2017-04" db="EMBL/GenBank/DDBJ databases">
        <title>The genome sequence of mycobacteriophage Shandong1.</title>
        <authorList>
            <person name="Fan X."/>
            <person name="Zhao Z."/>
            <person name="Zhao K."/>
            <person name="Song S."/>
            <person name="Li J."/>
            <person name="Xie J."/>
        </authorList>
    </citation>
    <scope>NUCLEOTIDE SEQUENCE [LARGE SCALE GENOMIC DNA]</scope>
</reference>
<keyword evidence="2" id="KW-0812">Transmembrane</keyword>
<evidence type="ECO:0000256" key="2">
    <source>
        <dbReference type="SAM" id="Phobius"/>
    </source>
</evidence>
<feature type="transmembrane region" description="Helical" evidence="2">
    <location>
        <begin position="74"/>
        <end position="93"/>
    </location>
</feature>
<keyword evidence="4" id="KW-1185">Reference proteome</keyword>